<dbReference type="EMBL" id="SWLG01000003">
    <property type="protein sequence ID" value="TLS38486.1"/>
    <property type="molecule type" value="Genomic_DNA"/>
</dbReference>
<name>A0A5R9F832_9BACL</name>
<dbReference type="RefSeq" id="WP_138123811.1">
    <property type="nucleotide sequence ID" value="NZ_SWLG01000003.1"/>
</dbReference>
<gene>
    <name evidence="1" type="ORF">FCL54_04935</name>
</gene>
<keyword evidence="1" id="KW-0378">Hydrolase</keyword>
<dbReference type="CDD" id="cd00229">
    <property type="entry name" value="SGNH_hydrolase"/>
    <property type="match status" value="1"/>
</dbReference>
<dbReference type="Gene3D" id="3.40.50.1110">
    <property type="entry name" value="SGNH hydrolase"/>
    <property type="match status" value="1"/>
</dbReference>
<evidence type="ECO:0000313" key="1">
    <source>
        <dbReference type="EMBL" id="TLS38486.1"/>
    </source>
</evidence>
<protein>
    <submittedName>
        <fullName evidence="1">SGNH/GDSL hydrolase family protein</fullName>
    </submittedName>
</protein>
<keyword evidence="2" id="KW-1185">Reference proteome</keyword>
<accession>A0A5R9F832</accession>
<dbReference type="Proteomes" id="UP000308230">
    <property type="component" value="Unassembled WGS sequence"/>
</dbReference>
<dbReference type="AlphaFoldDB" id="A0A5R9F832"/>
<proteinExistence type="predicted"/>
<dbReference type="OrthoDB" id="2451965at2"/>
<dbReference type="GO" id="GO:0016787">
    <property type="term" value="F:hydrolase activity"/>
    <property type="evidence" value="ECO:0007669"/>
    <property type="project" value="UniProtKB-KW"/>
</dbReference>
<reference evidence="1 2" key="1">
    <citation type="submission" date="2019-04" db="EMBL/GenBank/DDBJ databases">
        <title>Bacillus caeni sp. nov., a bacterium isolated from mangrove sediment.</title>
        <authorList>
            <person name="Huang H."/>
            <person name="Mo K."/>
            <person name="Hu Y."/>
        </authorList>
    </citation>
    <scope>NUCLEOTIDE SEQUENCE [LARGE SCALE GENOMIC DNA]</scope>
    <source>
        <strain evidence="1 2">HB172195</strain>
    </source>
</reference>
<sequence length="264" mass="30035">MKNLFIVFLCCISILILFLGEKHYNNKLDEKGKAAHAILSNPTMGKETSQSNKENKKAIEQLSEHLPASLSGKIMEAVEAKNEVNIVVVGSSALSDESSNWSSVFQQRLNAAYGPDIFKIKRVSFGNATSDKIVRENLYINIPYSDADILIIEPFVLNDNKLIPIKSSHQNLTFLLNYLLDKKEDLEIVIQPSNPIYEGGYYQGNTNELKKYALENNFTYLDYWEVWPDSDSNEVKRYLDENNKPNAEGNELWGNYIADFFIGF</sequence>
<dbReference type="InterPro" id="IPR036514">
    <property type="entry name" value="SGNH_hydro_sf"/>
</dbReference>
<comment type="caution">
    <text evidence="1">The sequence shown here is derived from an EMBL/GenBank/DDBJ whole genome shotgun (WGS) entry which is preliminary data.</text>
</comment>
<evidence type="ECO:0000313" key="2">
    <source>
        <dbReference type="Proteomes" id="UP000308230"/>
    </source>
</evidence>
<dbReference type="SUPFAM" id="SSF52266">
    <property type="entry name" value="SGNH hydrolase"/>
    <property type="match status" value="1"/>
</dbReference>
<organism evidence="1 2">
    <name type="scientific">Exobacillus caeni</name>
    <dbReference type="NCBI Taxonomy" id="2574798"/>
    <lineage>
        <taxon>Bacteria</taxon>
        <taxon>Bacillati</taxon>
        <taxon>Bacillota</taxon>
        <taxon>Bacilli</taxon>
        <taxon>Bacillales</taxon>
        <taxon>Guptibacillaceae</taxon>
        <taxon>Exobacillus</taxon>
    </lineage>
</organism>